<dbReference type="Proteomes" id="UP000821865">
    <property type="component" value="Chromosome 3"/>
</dbReference>
<organism evidence="1 2">
    <name type="scientific">Dermacentor silvarum</name>
    <name type="common">Tick</name>
    <dbReference type="NCBI Taxonomy" id="543639"/>
    <lineage>
        <taxon>Eukaryota</taxon>
        <taxon>Metazoa</taxon>
        <taxon>Ecdysozoa</taxon>
        <taxon>Arthropoda</taxon>
        <taxon>Chelicerata</taxon>
        <taxon>Arachnida</taxon>
        <taxon>Acari</taxon>
        <taxon>Parasitiformes</taxon>
        <taxon>Ixodida</taxon>
        <taxon>Ixodoidea</taxon>
        <taxon>Ixodidae</taxon>
        <taxon>Rhipicephalinae</taxon>
        <taxon>Dermacentor</taxon>
    </lineage>
</organism>
<keyword evidence="2" id="KW-1185">Reference proteome</keyword>
<evidence type="ECO:0000313" key="1">
    <source>
        <dbReference type="EMBL" id="KAH7958562.1"/>
    </source>
</evidence>
<comment type="caution">
    <text evidence="1">The sequence shown here is derived from an EMBL/GenBank/DDBJ whole genome shotgun (WGS) entry which is preliminary data.</text>
</comment>
<proteinExistence type="predicted"/>
<evidence type="ECO:0000313" key="2">
    <source>
        <dbReference type="Proteomes" id="UP000821865"/>
    </source>
</evidence>
<protein>
    <submittedName>
        <fullName evidence="1">Uncharacterized protein</fullName>
    </submittedName>
</protein>
<sequence length="396" mass="44060">MESMVEGELISEEEWSDDSWKSPGCIAQERRHREFKAQGKEVPSLMRLTAAPPAAGPRPSEHGRRRSRRSTQMANLNAEPAGPGTAPTARDLGQPNEPPRQAISASTSQQQAATAHSETRTGDRGSHLYTGTSAVGPDLHGQLGCKKTWHLLRHLLDPGNTKSAARNRLTKMTHQYPGTDAELLAELASRYINNSSQSDTHLPHYVGAPNEQLDADISEAEPVTHVEDIQVLGMILQQNRRPAPDDGGPDHETAAQIGNIPVRMDVPSLEAVENEFPEVMKGGRFRPKECTSRHRVAILVPYRNRAEHLKIFIYNLHKVLSRQQIDYGVFVIEQGDDAGFNRAKLLNVGYVESTALYDYQCFVFHDVDMVPLDDRNVYTCPEQPRHMSVNVNNKST</sequence>
<gene>
    <name evidence="1" type="ORF">HPB49_002654</name>
</gene>
<accession>A0ACB8D292</accession>
<reference evidence="1" key="1">
    <citation type="submission" date="2020-05" db="EMBL/GenBank/DDBJ databases">
        <title>Large-scale comparative analyses of tick genomes elucidate their genetic diversity and vector capacities.</title>
        <authorList>
            <person name="Jia N."/>
            <person name="Wang J."/>
            <person name="Shi W."/>
            <person name="Du L."/>
            <person name="Sun Y."/>
            <person name="Zhan W."/>
            <person name="Jiang J."/>
            <person name="Wang Q."/>
            <person name="Zhang B."/>
            <person name="Ji P."/>
            <person name="Sakyi L.B."/>
            <person name="Cui X."/>
            <person name="Yuan T."/>
            <person name="Jiang B."/>
            <person name="Yang W."/>
            <person name="Lam T.T.-Y."/>
            <person name="Chang Q."/>
            <person name="Ding S."/>
            <person name="Wang X."/>
            <person name="Zhu J."/>
            <person name="Ruan X."/>
            <person name="Zhao L."/>
            <person name="Wei J."/>
            <person name="Que T."/>
            <person name="Du C."/>
            <person name="Cheng J."/>
            <person name="Dai P."/>
            <person name="Han X."/>
            <person name="Huang E."/>
            <person name="Gao Y."/>
            <person name="Liu J."/>
            <person name="Shao H."/>
            <person name="Ye R."/>
            <person name="Li L."/>
            <person name="Wei W."/>
            <person name="Wang X."/>
            <person name="Wang C."/>
            <person name="Yang T."/>
            <person name="Huo Q."/>
            <person name="Li W."/>
            <person name="Guo W."/>
            <person name="Chen H."/>
            <person name="Zhou L."/>
            <person name="Ni X."/>
            <person name="Tian J."/>
            <person name="Zhou Y."/>
            <person name="Sheng Y."/>
            <person name="Liu T."/>
            <person name="Pan Y."/>
            <person name="Xia L."/>
            <person name="Li J."/>
            <person name="Zhao F."/>
            <person name="Cao W."/>
        </authorList>
    </citation>
    <scope>NUCLEOTIDE SEQUENCE</scope>
    <source>
        <strain evidence="1">Dsil-2018</strain>
    </source>
</reference>
<dbReference type="EMBL" id="CM023472">
    <property type="protein sequence ID" value="KAH7958562.1"/>
    <property type="molecule type" value="Genomic_DNA"/>
</dbReference>
<name>A0ACB8D292_DERSI</name>